<dbReference type="EMBL" id="QGNW01001941">
    <property type="protein sequence ID" value="RVW27725.1"/>
    <property type="molecule type" value="Genomic_DNA"/>
</dbReference>
<reference evidence="2 3" key="1">
    <citation type="journal article" date="2018" name="PLoS Genet.">
        <title>Population sequencing reveals clonal diversity and ancestral inbreeding in the grapevine cultivar Chardonnay.</title>
        <authorList>
            <person name="Roach M.J."/>
            <person name="Johnson D.L."/>
            <person name="Bohlmann J."/>
            <person name="van Vuuren H.J."/>
            <person name="Jones S.J."/>
            <person name="Pretorius I.S."/>
            <person name="Schmidt S.A."/>
            <person name="Borneman A.R."/>
        </authorList>
    </citation>
    <scope>NUCLEOTIDE SEQUENCE [LARGE SCALE GENOMIC DNA]</scope>
    <source>
        <strain evidence="3">cv. Chardonnay</strain>
        <tissue evidence="2">Leaf</tissue>
    </source>
</reference>
<sequence>MHSRLAFLLLSSPFKPRLSRPPTLSFLSSLPTPSSFIRRRGLCGYAAEQFSDDEYDCDLRAIRFADDAPASSSVANIDEWKWKLSLLSRNEQDQEIVSRDKKIGETMSRFLISPTGWVFTGETEIYGKVMVVSKVPLPNYRPDLDDKRPQREVVIPLSLQRRVEGLLQEHLDRMLLSSGKVSDCSDDANGNGGFEDVNPEDNPDSLLDGSVMEKVLQRRSLRMRNMAEGLAGGSCWFAVDSKTFEISVEVLERNRGGLLWKEAEASLRGLDSGNPAWAGCWRVWRLAAGVRVGKAKRHCLVFPEGKGFLGGWALLAEKLRSIGIQSRDEAREAELPHKTESKDGAPKGMKEKSYVEVVNTREAPRERRLGEAVWIQLGEEDVGKGREFLDRCLVGSWRETEMTDADLRDMEKWGKQHWKLQGEMRIARIGDAASREQAKEVWVRVMGLPLHLWNREVFKKIGDSCGGFIAVDESTGALKELQWARILVKVEGMGGPSSLQVVIGTTCYAIQLWWEMLPRVTDVIPAGSYGKGKKMEAREEEGGKTRASGAVEMVQAKGHPVKLAVPSEDGESSCIPALVTVSDMMQTRGVVAERQKDGGEYLQKEGTAIKIKDRSGWVLDSEVEIRPSEETPVVIKEVSGLDLLGPHAKETKLKAQKGPTEEDHLEVCGPPLLGPIPSSSGSVMGCAQVDPHKGSTGIGHPITYSTVPLVLGLARLVGRRQLGGLMGPWSAPLRDRSFRTVTSKNLPTKL</sequence>
<feature type="region of interest" description="Disordered" evidence="1">
    <location>
        <begin position="330"/>
        <end position="352"/>
    </location>
</feature>
<protein>
    <submittedName>
        <fullName evidence="2">DExH-box ATP-dependent RNA helicase DExH3</fullName>
    </submittedName>
</protein>
<dbReference type="GO" id="GO:0004386">
    <property type="term" value="F:helicase activity"/>
    <property type="evidence" value="ECO:0007669"/>
    <property type="project" value="UniProtKB-KW"/>
</dbReference>
<name>A0A438CWY9_VITVI</name>
<dbReference type="Proteomes" id="UP000288805">
    <property type="component" value="Unassembled WGS sequence"/>
</dbReference>
<accession>A0A438CWY9</accession>
<proteinExistence type="predicted"/>
<comment type="caution">
    <text evidence="2">The sequence shown here is derived from an EMBL/GenBank/DDBJ whole genome shotgun (WGS) entry which is preliminary data.</text>
</comment>
<keyword evidence="2" id="KW-0347">Helicase</keyword>
<organism evidence="2 3">
    <name type="scientific">Vitis vinifera</name>
    <name type="common">Grape</name>
    <dbReference type="NCBI Taxonomy" id="29760"/>
    <lineage>
        <taxon>Eukaryota</taxon>
        <taxon>Viridiplantae</taxon>
        <taxon>Streptophyta</taxon>
        <taxon>Embryophyta</taxon>
        <taxon>Tracheophyta</taxon>
        <taxon>Spermatophyta</taxon>
        <taxon>Magnoliopsida</taxon>
        <taxon>eudicotyledons</taxon>
        <taxon>Gunneridae</taxon>
        <taxon>Pentapetalae</taxon>
        <taxon>rosids</taxon>
        <taxon>Vitales</taxon>
        <taxon>Vitaceae</taxon>
        <taxon>Viteae</taxon>
        <taxon>Vitis</taxon>
    </lineage>
</organism>
<dbReference type="PANTHER" id="PTHR34427">
    <property type="entry name" value="DUF4283 DOMAIN PROTEIN"/>
    <property type="match status" value="1"/>
</dbReference>
<evidence type="ECO:0000313" key="2">
    <source>
        <dbReference type="EMBL" id="RVW27725.1"/>
    </source>
</evidence>
<evidence type="ECO:0000256" key="1">
    <source>
        <dbReference type="SAM" id="MobiDB-lite"/>
    </source>
</evidence>
<evidence type="ECO:0000313" key="3">
    <source>
        <dbReference type="Proteomes" id="UP000288805"/>
    </source>
</evidence>
<keyword evidence="2" id="KW-0378">Hydrolase</keyword>
<dbReference type="AlphaFoldDB" id="A0A438CWY9"/>
<keyword evidence="2" id="KW-0547">Nucleotide-binding</keyword>
<gene>
    <name evidence="2" type="primary">VvCHDh000975_2</name>
    <name evidence="2" type="ORF">CK203_109964</name>
</gene>
<dbReference type="PANTHER" id="PTHR34427:SF5">
    <property type="entry name" value="DUF4283 DOMAIN-CONTAINING PROTEIN"/>
    <property type="match status" value="1"/>
</dbReference>
<keyword evidence="2" id="KW-0067">ATP-binding</keyword>